<dbReference type="InterPro" id="IPR011650">
    <property type="entry name" value="Peptidase_M20_dimer"/>
</dbReference>
<dbReference type="InterPro" id="IPR036264">
    <property type="entry name" value="Bact_exopeptidase_dim_dom"/>
</dbReference>
<evidence type="ECO:0000256" key="7">
    <source>
        <dbReference type="ARBA" id="ARBA00022723"/>
    </source>
</evidence>
<organism evidence="12 13">
    <name type="scientific">Legionella quinlivanii</name>
    <dbReference type="NCBI Taxonomy" id="45073"/>
    <lineage>
        <taxon>Bacteria</taxon>
        <taxon>Pseudomonadati</taxon>
        <taxon>Pseudomonadota</taxon>
        <taxon>Gammaproteobacteria</taxon>
        <taxon>Legionellales</taxon>
        <taxon>Legionellaceae</taxon>
        <taxon>Legionella</taxon>
    </lineage>
</organism>
<dbReference type="PANTHER" id="PTHR43808:SF31">
    <property type="entry name" value="N-ACETYL-L-CITRULLINE DEACETYLASE"/>
    <property type="match status" value="1"/>
</dbReference>
<dbReference type="Pfam" id="PF07687">
    <property type="entry name" value="M20_dimer"/>
    <property type="match status" value="1"/>
</dbReference>
<accession>A0A0W0Y4G7</accession>
<evidence type="ECO:0000256" key="6">
    <source>
        <dbReference type="ARBA" id="ARBA00022605"/>
    </source>
</evidence>
<evidence type="ECO:0000256" key="9">
    <source>
        <dbReference type="ARBA" id="ARBA00022833"/>
    </source>
</evidence>
<evidence type="ECO:0000256" key="3">
    <source>
        <dbReference type="ARBA" id="ARBA00005691"/>
    </source>
</evidence>
<evidence type="ECO:0000259" key="11">
    <source>
        <dbReference type="Pfam" id="PF07687"/>
    </source>
</evidence>
<keyword evidence="10" id="KW-0170">Cobalt</keyword>
<sequence>MNVFEWLDRLIAFDTTSRNSNLELIHDVQTFLESQGIHSSLIHDSKQPKANLFASLPAFDGRIEGGIVLSGHTDVVPVDGQQWETDPFKATKIAGKIYGRGACDMKGFIAVVMAMIPQFKEMKLAHPVHFAFSYDEEVGCLGAPFMIEHIKRQGINPAACIVGEPTSMRPVIAHKGKESFRCSVHGVAAHSSLTHQGCNAIEYAADLICYIRGMADRFKQSGIQDKHYDMPCTTLTTNLISGGNSYNTIPALCEFIFEFRNLPEDSATEIRSEIKDYINTRLLPKMKLEHSAANIILDNIAATAGLNTPVDAEINQWARMVTGEQEKLKVAYATEAGLFQKASIPTIVCGPGSIEQAHRANEYVDILQLQECSKFLNQMVQMKFSQGV</sequence>
<name>A0A0W0Y4G7_9GAMM</name>
<dbReference type="EC" id="3.5.1.16" evidence="12"/>
<comment type="cofactor">
    <cofactor evidence="1">
        <name>Zn(2+)</name>
        <dbReference type="ChEBI" id="CHEBI:29105"/>
    </cofactor>
</comment>
<feature type="domain" description="Peptidase M20 dimerisation" evidence="11">
    <location>
        <begin position="172"/>
        <end position="283"/>
    </location>
</feature>
<evidence type="ECO:0000256" key="1">
    <source>
        <dbReference type="ARBA" id="ARBA00001947"/>
    </source>
</evidence>
<dbReference type="GO" id="GO:0006526">
    <property type="term" value="P:L-arginine biosynthetic process"/>
    <property type="evidence" value="ECO:0007669"/>
    <property type="project" value="UniProtKB-KW"/>
</dbReference>
<proteinExistence type="inferred from homology"/>
<dbReference type="GO" id="GO:0008777">
    <property type="term" value="F:acetylornithine deacetylase activity"/>
    <property type="evidence" value="ECO:0007669"/>
    <property type="project" value="UniProtKB-EC"/>
</dbReference>
<dbReference type="PATRIC" id="fig|45073.5.peg.429"/>
<evidence type="ECO:0000313" key="12">
    <source>
        <dbReference type="EMBL" id="KTD51558.1"/>
    </source>
</evidence>
<dbReference type="InterPro" id="IPR010169">
    <property type="entry name" value="AcOrn-deacetyl"/>
</dbReference>
<dbReference type="NCBIfam" id="TIGR01892">
    <property type="entry name" value="AcOrn-deacetyl"/>
    <property type="match status" value="1"/>
</dbReference>
<dbReference type="CDD" id="cd03894">
    <property type="entry name" value="M20_ArgE"/>
    <property type="match status" value="1"/>
</dbReference>
<dbReference type="OrthoDB" id="3665926at2"/>
<dbReference type="InterPro" id="IPR001261">
    <property type="entry name" value="ArgE/DapE_CS"/>
</dbReference>
<evidence type="ECO:0000256" key="2">
    <source>
        <dbReference type="ARBA" id="ARBA00004496"/>
    </source>
</evidence>
<keyword evidence="4" id="KW-0963">Cytoplasm</keyword>
<dbReference type="PROSITE" id="PS00759">
    <property type="entry name" value="ARGE_DAPE_CPG2_2"/>
    <property type="match status" value="1"/>
</dbReference>
<dbReference type="InterPro" id="IPR050072">
    <property type="entry name" value="Peptidase_M20A"/>
</dbReference>
<evidence type="ECO:0000313" key="13">
    <source>
        <dbReference type="Proteomes" id="UP000054618"/>
    </source>
</evidence>
<dbReference type="InterPro" id="IPR002933">
    <property type="entry name" value="Peptidase_M20"/>
</dbReference>
<keyword evidence="5" id="KW-0055">Arginine biosynthesis</keyword>
<dbReference type="Proteomes" id="UP000054618">
    <property type="component" value="Unassembled WGS sequence"/>
</dbReference>
<dbReference type="Pfam" id="PF01546">
    <property type="entry name" value="Peptidase_M20"/>
    <property type="match status" value="1"/>
</dbReference>
<evidence type="ECO:0000256" key="10">
    <source>
        <dbReference type="ARBA" id="ARBA00023285"/>
    </source>
</evidence>
<comment type="caution">
    <text evidence="12">The sequence shown here is derived from an EMBL/GenBank/DDBJ whole genome shotgun (WGS) entry which is preliminary data.</text>
</comment>
<dbReference type="Gene3D" id="3.40.630.10">
    <property type="entry name" value="Zn peptidases"/>
    <property type="match status" value="1"/>
</dbReference>
<reference evidence="12 13" key="1">
    <citation type="submission" date="2015-11" db="EMBL/GenBank/DDBJ databases">
        <title>Genomic analysis of 38 Legionella species identifies large and diverse effector repertoires.</title>
        <authorList>
            <person name="Burstein D."/>
            <person name="Amaro F."/>
            <person name="Zusman T."/>
            <person name="Lifshitz Z."/>
            <person name="Cohen O."/>
            <person name="Gilbert J.A."/>
            <person name="Pupko T."/>
            <person name="Shuman H.A."/>
            <person name="Segal G."/>
        </authorList>
    </citation>
    <scope>NUCLEOTIDE SEQUENCE [LARGE SCALE GENOMIC DNA]</scope>
    <source>
        <strain evidence="12 13">CDC#1442-AUS-E</strain>
    </source>
</reference>
<evidence type="ECO:0000256" key="5">
    <source>
        <dbReference type="ARBA" id="ARBA00022571"/>
    </source>
</evidence>
<keyword evidence="13" id="KW-1185">Reference proteome</keyword>
<dbReference type="SUPFAM" id="SSF55031">
    <property type="entry name" value="Bacterial exopeptidase dimerisation domain"/>
    <property type="match status" value="1"/>
</dbReference>
<dbReference type="GO" id="GO:0046872">
    <property type="term" value="F:metal ion binding"/>
    <property type="evidence" value="ECO:0007669"/>
    <property type="project" value="UniProtKB-KW"/>
</dbReference>
<dbReference type="PANTHER" id="PTHR43808">
    <property type="entry name" value="ACETYLORNITHINE DEACETYLASE"/>
    <property type="match status" value="1"/>
</dbReference>
<comment type="subcellular location">
    <subcellularLocation>
        <location evidence="2">Cytoplasm</location>
    </subcellularLocation>
</comment>
<dbReference type="Gene3D" id="3.30.70.360">
    <property type="match status" value="1"/>
</dbReference>
<dbReference type="EMBL" id="LNYS01000006">
    <property type="protein sequence ID" value="KTD51558.1"/>
    <property type="molecule type" value="Genomic_DNA"/>
</dbReference>
<keyword evidence="7" id="KW-0479">Metal-binding</keyword>
<evidence type="ECO:0000256" key="4">
    <source>
        <dbReference type="ARBA" id="ARBA00022490"/>
    </source>
</evidence>
<dbReference type="GO" id="GO:0005737">
    <property type="term" value="C:cytoplasm"/>
    <property type="evidence" value="ECO:0007669"/>
    <property type="project" value="UniProtKB-SubCell"/>
</dbReference>
<dbReference type="STRING" id="45073.Lqui_0402"/>
<protein>
    <submittedName>
        <fullName evidence="12">Acetylornithine deacetylase</fullName>
        <ecNumber evidence="12">3.5.1.16</ecNumber>
    </submittedName>
</protein>
<dbReference type="SUPFAM" id="SSF53187">
    <property type="entry name" value="Zn-dependent exopeptidases"/>
    <property type="match status" value="1"/>
</dbReference>
<dbReference type="AlphaFoldDB" id="A0A0W0Y4G7"/>
<dbReference type="RefSeq" id="WP_058506527.1">
    <property type="nucleotide sequence ID" value="NZ_CAAAIK010000002.1"/>
</dbReference>
<keyword evidence="6" id="KW-0028">Amino-acid biosynthesis</keyword>
<keyword evidence="9" id="KW-0862">Zinc</keyword>
<dbReference type="NCBIfam" id="NF005710">
    <property type="entry name" value="PRK07522.1"/>
    <property type="match status" value="1"/>
</dbReference>
<evidence type="ECO:0000256" key="8">
    <source>
        <dbReference type="ARBA" id="ARBA00022801"/>
    </source>
</evidence>
<gene>
    <name evidence="12" type="ORF">Lqui_0402</name>
</gene>
<keyword evidence="8 12" id="KW-0378">Hydrolase</keyword>
<comment type="similarity">
    <text evidence="3">Belongs to the peptidase M20A family. ArgE subfamily.</text>
</comment>
<dbReference type="FunFam" id="3.30.70.360:FF:000003">
    <property type="entry name" value="Acetylornithine deacetylase"/>
    <property type="match status" value="1"/>
</dbReference>